<organism evidence="1 2">
    <name type="scientific">Eretmocerus hayati</name>
    <dbReference type="NCBI Taxonomy" id="131215"/>
    <lineage>
        <taxon>Eukaryota</taxon>
        <taxon>Metazoa</taxon>
        <taxon>Ecdysozoa</taxon>
        <taxon>Arthropoda</taxon>
        <taxon>Hexapoda</taxon>
        <taxon>Insecta</taxon>
        <taxon>Pterygota</taxon>
        <taxon>Neoptera</taxon>
        <taxon>Endopterygota</taxon>
        <taxon>Hymenoptera</taxon>
        <taxon>Apocrita</taxon>
        <taxon>Proctotrupomorpha</taxon>
        <taxon>Chalcidoidea</taxon>
        <taxon>Aphelinidae</taxon>
        <taxon>Aphelininae</taxon>
        <taxon>Eretmocerus</taxon>
    </lineage>
</organism>
<keyword evidence="2" id="KW-1185">Reference proteome</keyword>
<proteinExistence type="predicted"/>
<dbReference type="EMBL" id="CM056743">
    <property type="protein sequence ID" value="KAJ8673464.1"/>
    <property type="molecule type" value="Genomic_DNA"/>
</dbReference>
<accession>A0ACC2NQC6</accession>
<comment type="caution">
    <text evidence="1">The sequence shown here is derived from an EMBL/GenBank/DDBJ whole genome shotgun (WGS) entry which is preliminary data.</text>
</comment>
<gene>
    <name evidence="1" type="ORF">QAD02_004726</name>
</gene>
<sequence>MTVVRLWKKFFPLTNRMRDGFEWKRPKGFETKVIIYNPVTKTKEPLILRHNNVATWYMCGPTVYDSAHIGHASTYVKFDIIRRILNEFFDIDTVLVMGLTDMDDKIINRSNVSGKSWQSLVSHYEDEFFSDMDSLSVQRPFMTCKVTAHIPEIIAFIEKIERHNKAYVGTDGSVYFEASSCTNYGKLGNFQDEEKHPHKKSSLDFALWKASKENEPYWDSPWGPGRPGWHIECSAIASNVFGNCMDLHSGGVDLAFPHHENEEAQSCCYHNVDQWVNYWLHTGHLHLDGDVKMSKSLNNTISIADMLKTLSADEFRMLCLLCHYRKNVNFATILIKNAVTTLKKITFFLSDCNDYVTGNVKGGCIDEPELLKCLANTRTKVTSALADDFNTPKALSYIEKLIAVTNQMFKTDQKEGKRSPGAVAAVSTYIHSFTKKLGIFSNSNAKGHSDVSKLLDVIVEFRQELRTTAMERNKDIELLKACDTLRKNLSSCGVDIRDVKGGKSSWTLRDK</sequence>
<name>A0ACC2NQC6_9HYME</name>
<protein>
    <submittedName>
        <fullName evidence="1">Uncharacterized protein</fullName>
    </submittedName>
</protein>
<dbReference type="Proteomes" id="UP001239111">
    <property type="component" value="Chromosome 3"/>
</dbReference>
<reference evidence="1" key="1">
    <citation type="submission" date="2023-04" db="EMBL/GenBank/DDBJ databases">
        <title>A chromosome-level genome assembly of the parasitoid wasp Eretmocerus hayati.</title>
        <authorList>
            <person name="Zhong Y."/>
            <person name="Liu S."/>
            <person name="Liu Y."/>
        </authorList>
    </citation>
    <scope>NUCLEOTIDE SEQUENCE</scope>
    <source>
        <strain evidence="1">ZJU_SS_LIU_2023</strain>
    </source>
</reference>
<evidence type="ECO:0000313" key="1">
    <source>
        <dbReference type="EMBL" id="KAJ8673464.1"/>
    </source>
</evidence>
<evidence type="ECO:0000313" key="2">
    <source>
        <dbReference type="Proteomes" id="UP001239111"/>
    </source>
</evidence>